<dbReference type="NCBIfam" id="NF000940">
    <property type="entry name" value="PRK00094.1-2"/>
    <property type="match status" value="1"/>
</dbReference>
<name>A0A6J7D2Y2_9ZZZZ</name>
<feature type="domain" description="Glycerol-3-phosphate dehydrogenase NAD-dependent C-terminal" evidence="5">
    <location>
        <begin position="180"/>
        <end position="320"/>
    </location>
</feature>
<dbReference type="SUPFAM" id="SSF51735">
    <property type="entry name" value="NAD(P)-binding Rossmann-fold domains"/>
    <property type="match status" value="1"/>
</dbReference>
<dbReference type="FunFam" id="3.40.50.720:FF:000019">
    <property type="entry name" value="Glycerol-3-phosphate dehydrogenase [NAD(P)+]"/>
    <property type="match status" value="1"/>
</dbReference>
<dbReference type="PRINTS" id="PR00077">
    <property type="entry name" value="GPDHDRGNASE"/>
</dbReference>
<dbReference type="FunFam" id="1.10.1040.10:FF:000001">
    <property type="entry name" value="Glycerol-3-phosphate dehydrogenase [NAD(P)+]"/>
    <property type="match status" value="1"/>
</dbReference>
<dbReference type="InterPro" id="IPR036291">
    <property type="entry name" value="NAD(P)-bd_dom_sf"/>
</dbReference>
<dbReference type="Pfam" id="PF01210">
    <property type="entry name" value="NAD_Gly3P_dh_N"/>
    <property type="match status" value="1"/>
</dbReference>
<dbReference type="NCBIfam" id="NF000942">
    <property type="entry name" value="PRK00094.1-4"/>
    <property type="match status" value="1"/>
</dbReference>
<dbReference type="PANTHER" id="PTHR11728">
    <property type="entry name" value="GLYCEROL-3-PHOSPHATE DEHYDROGENASE"/>
    <property type="match status" value="1"/>
</dbReference>
<protein>
    <submittedName>
        <fullName evidence="6">Unannotated protein</fullName>
    </submittedName>
</protein>
<evidence type="ECO:0000256" key="2">
    <source>
        <dbReference type="ARBA" id="ARBA00023002"/>
    </source>
</evidence>
<dbReference type="Gene3D" id="1.10.1040.10">
    <property type="entry name" value="N-(1-d-carboxylethyl)-l-norvaline Dehydrogenase, domain 2"/>
    <property type="match status" value="1"/>
</dbReference>
<evidence type="ECO:0000256" key="3">
    <source>
        <dbReference type="ARBA" id="ARBA00023027"/>
    </source>
</evidence>
<dbReference type="PIRSF" id="PIRSF000114">
    <property type="entry name" value="Glycerol-3-P_dh"/>
    <property type="match status" value="1"/>
</dbReference>
<accession>A0A6J7D2Y2</accession>
<evidence type="ECO:0000259" key="5">
    <source>
        <dbReference type="Pfam" id="PF07479"/>
    </source>
</evidence>
<dbReference type="GO" id="GO:0047952">
    <property type="term" value="F:glycerol-3-phosphate dehydrogenase [NAD(P)+] activity"/>
    <property type="evidence" value="ECO:0007669"/>
    <property type="project" value="TreeGrafter"/>
</dbReference>
<dbReference type="GO" id="GO:0051287">
    <property type="term" value="F:NAD binding"/>
    <property type="evidence" value="ECO:0007669"/>
    <property type="project" value="InterPro"/>
</dbReference>
<dbReference type="HAMAP" id="MF_00394">
    <property type="entry name" value="NAD_Glyc3P_dehydrog"/>
    <property type="match status" value="1"/>
</dbReference>
<dbReference type="Gene3D" id="3.40.50.720">
    <property type="entry name" value="NAD(P)-binding Rossmann-like Domain"/>
    <property type="match status" value="1"/>
</dbReference>
<reference evidence="6" key="1">
    <citation type="submission" date="2020-05" db="EMBL/GenBank/DDBJ databases">
        <authorList>
            <person name="Chiriac C."/>
            <person name="Salcher M."/>
            <person name="Ghai R."/>
            <person name="Kavagutti S V."/>
        </authorList>
    </citation>
    <scope>NUCLEOTIDE SEQUENCE</scope>
</reference>
<dbReference type="InterPro" id="IPR011128">
    <property type="entry name" value="G3P_DH_NAD-dep_N"/>
</dbReference>
<dbReference type="GO" id="GO:0005975">
    <property type="term" value="P:carbohydrate metabolic process"/>
    <property type="evidence" value="ECO:0007669"/>
    <property type="project" value="InterPro"/>
</dbReference>
<evidence type="ECO:0000256" key="1">
    <source>
        <dbReference type="ARBA" id="ARBA00011009"/>
    </source>
</evidence>
<keyword evidence="3" id="KW-0520">NAD</keyword>
<dbReference type="InterPro" id="IPR006109">
    <property type="entry name" value="G3P_DH_NAD-dep_C"/>
</dbReference>
<dbReference type="GO" id="GO:0005829">
    <property type="term" value="C:cytosol"/>
    <property type="evidence" value="ECO:0007669"/>
    <property type="project" value="TreeGrafter"/>
</dbReference>
<dbReference type="InterPro" id="IPR006168">
    <property type="entry name" value="G3P_DH_NAD-dep"/>
</dbReference>
<evidence type="ECO:0000259" key="4">
    <source>
        <dbReference type="Pfam" id="PF01210"/>
    </source>
</evidence>
<organism evidence="6">
    <name type="scientific">freshwater metagenome</name>
    <dbReference type="NCBI Taxonomy" id="449393"/>
    <lineage>
        <taxon>unclassified sequences</taxon>
        <taxon>metagenomes</taxon>
        <taxon>ecological metagenomes</taxon>
    </lineage>
</organism>
<sequence>MARVAVLGAGSWGTAFAQIAADAGNDVVIWGRDEVIVDAITNEHVNPAFHPGLKLPTSVWASTNIATVLRGADIIVLALPSQVLRSRLIEWRDHFPANAIILSLIKGLELGTSLRITEIVHEVTGIDRDLIGVLSGPNLAREIMQRQPAACVVAFPDSAIAAQVQVACATKYFRLYTNADVLGVELGGAAKNVIALAVGMASGMGLGDNAVASLITRGLAEIVRLGVSLGADPLSFSGLAGVGDLVVTCMSPLSRNRSFGELIGRGLSVAEAVAATKQTAEGVASSKSILDLARRYGIEMPITDCVERIIHEGASPREMIIELMSRGPRSESSL</sequence>
<keyword evidence="2" id="KW-0560">Oxidoreductase</keyword>
<dbReference type="Pfam" id="PF07479">
    <property type="entry name" value="NAD_Gly3P_dh_C"/>
    <property type="match status" value="1"/>
</dbReference>
<evidence type="ECO:0000313" key="6">
    <source>
        <dbReference type="EMBL" id="CAB4864501.1"/>
    </source>
</evidence>
<dbReference type="SUPFAM" id="SSF48179">
    <property type="entry name" value="6-phosphogluconate dehydrogenase C-terminal domain-like"/>
    <property type="match status" value="1"/>
</dbReference>
<dbReference type="PROSITE" id="PS00957">
    <property type="entry name" value="NAD_G3PDH"/>
    <property type="match status" value="1"/>
</dbReference>
<gene>
    <name evidence="6" type="ORF">UFOPK3401_00442</name>
</gene>
<dbReference type="GO" id="GO:0046168">
    <property type="term" value="P:glycerol-3-phosphate catabolic process"/>
    <property type="evidence" value="ECO:0007669"/>
    <property type="project" value="InterPro"/>
</dbReference>
<comment type="similarity">
    <text evidence="1">Belongs to the NAD-dependent glycerol-3-phosphate dehydrogenase family.</text>
</comment>
<dbReference type="EMBL" id="CAFBLM010000013">
    <property type="protein sequence ID" value="CAB4864501.1"/>
    <property type="molecule type" value="Genomic_DNA"/>
</dbReference>
<dbReference type="AlphaFoldDB" id="A0A6J7D2Y2"/>
<feature type="domain" description="Glycerol-3-phosphate dehydrogenase NAD-dependent N-terminal" evidence="4">
    <location>
        <begin position="4"/>
        <end position="159"/>
    </location>
</feature>
<dbReference type="PANTHER" id="PTHR11728:SF1">
    <property type="entry name" value="GLYCEROL-3-PHOSPHATE DEHYDROGENASE [NAD(+)] 2, CHLOROPLASTIC"/>
    <property type="match status" value="1"/>
</dbReference>
<proteinExistence type="inferred from homology"/>
<dbReference type="InterPro" id="IPR013328">
    <property type="entry name" value="6PGD_dom2"/>
</dbReference>
<dbReference type="InterPro" id="IPR008927">
    <property type="entry name" value="6-PGluconate_DH-like_C_sf"/>
</dbReference>